<comment type="caution">
    <text evidence="4">The sequence shown here is derived from an EMBL/GenBank/DDBJ whole genome shotgun (WGS) entry which is preliminary data.</text>
</comment>
<dbReference type="GO" id="GO:0003677">
    <property type="term" value="F:DNA binding"/>
    <property type="evidence" value="ECO:0007669"/>
    <property type="project" value="UniProtKB-KW"/>
</dbReference>
<dbReference type="Gene3D" id="3.40.190.10">
    <property type="entry name" value="Periplasmic binding protein-like II"/>
    <property type="match status" value="1"/>
</dbReference>
<sequence>MNDVNLRYLDLLSKVYAKDTDYLVSLSELEEVLCTSRRNTSIIMKKLSSFEWIDWKPSVGRGKLSLFKIKISLQQAIVEFLILELTQGRTKPISKLLDWFGQTAVRALNIASEAVSLVNESNNSVLISSYPWVSKIDPVKTFRHTELHISKSVYDVLLRQDSHGEICAGLAHSWEVEGKTVKLWLRPDIYRHDGELLELEDVVWSLSRLKELSGPVQAIWRCVDHVKAEKPNIVTITLKYANPFFTYMLTTPHASILSRKIKCFETGFSYYLGTGPFKISDWSKERLILKVHKEYFSTRALLDQIILSHGDLQTQNMLSFNEKVQTENAEKISALSYLTYRKRANSGISTRDWHELANYISYKKRQFDPENSVDSVRLVKGQEVSKSIVVPQLMGTIVLAEPMWTIPSLARYSKWLHDVIVATGLQLEIVRVNDVSSPESASEFADIFFIEDVIEAPFSYGVFEWLSTSTGLRFAYTNKMHNEHCEEIKAAIECHEPHKKLLDLEQKLRTNYTYLPLFVGSENVFKTTRVKGVQVKSTGYSDLHLLWVDSHS</sequence>
<keyword evidence="1" id="KW-0238">DNA-binding</keyword>
<dbReference type="RefSeq" id="WP_171358823.1">
    <property type="nucleotide sequence ID" value="NZ_JBEWWM010000007.1"/>
</dbReference>
<dbReference type="InterPro" id="IPR039424">
    <property type="entry name" value="SBP_5"/>
</dbReference>
<dbReference type="GO" id="GO:1904680">
    <property type="term" value="F:peptide transmembrane transporter activity"/>
    <property type="evidence" value="ECO:0007669"/>
    <property type="project" value="TreeGrafter"/>
</dbReference>
<dbReference type="GO" id="GO:0015833">
    <property type="term" value="P:peptide transport"/>
    <property type="evidence" value="ECO:0007669"/>
    <property type="project" value="TreeGrafter"/>
</dbReference>
<name>A0A7Y4E3M4_9VIBR</name>
<dbReference type="InterPro" id="IPR000914">
    <property type="entry name" value="SBP_5_dom"/>
</dbReference>
<organism evidence="4 5">
    <name type="scientific">Vibrio rotiferianus</name>
    <dbReference type="NCBI Taxonomy" id="190895"/>
    <lineage>
        <taxon>Bacteria</taxon>
        <taxon>Pseudomonadati</taxon>
        <taxon>Pseudomonadota</taxon>
        <taxon>Gammaproteobacteria</taxon>
        <taxon>Vibrionales</taxon>
        <taxon>Vibrionaceae</taxon>
        <taxon>Vibrio</taxon>
    </lineage>
</organism>
<evidence type="ECO:0000256" key="1">
    <source>
        <dbReference type="ARBA" id="ARBA00023125"/>
    </source>
</evidence>
<dbReference type="Pfam" id="PF00496">
    <property type="entry name" value="SBP_bac_5"/>
    <property type="match status" value="1"/>
</dbReference>
<dbReference type="AlphaFoldDB" id="A0A7Y4E3M4"/>
<dbReference type="SUPFAM" id="SSF53850">
    <property type="entry name" value="Periplasmic binding protein-like II"/>
    <property type="match status" value="1"/>
</dbReference>
<accession>A0A7Y4E3M4</accession>
<feature type="domain" description="Solute-binding protein family 5" evidence="2">
    <location>
        <begin position="168"/>
        <end position="340"/>
    </location>
</feature>
<protein>
    <submittedName>
        <fullName evidence="4">Transporter</fullName>
    </submittedName>
</protein>
<dbReference type="InterPro" id="IPR025370">
    <property type="entry name" value="SgrR_HTH_N"/>
</dbReference>
<evidence type="ECO:0000259" key="3">
    <source>
        <dbReference type="Pfam" id="PF12793"/>
    </source>
</evidence>
<evidence type="ECO:0000313" key="5">
    <source>
        <dbReference type="Proteomes" id="UP000572072"/>
    </source>
</evidence>
<dbReference type="PANTHER" id="PTHR30290">
    <property type="entry name" value="PERIPLASMIC BINDING COMPONENT OF ABC TRANSPORTER"/>
    <property type="match status" value="1"/>
</dbReference>
<evidence type="ECO:0000313" key="4">
    <source>
        <dbReference type="EMBL" id="NOH50109.1"/>
    </source>
</evidence>
<proteinExistence type="predicted"/>
<evidence type="ECO:0000259" key="2">
    <source>
        <dbReference type="Pfam" id="PF00496"/>
    </source>
</evidence>
<dbReference type="PANTHER" id="PTHR30290:SF72">
    <property type="entry name" value="HTH-TYPE TRANSCRIPTIONAL REGULATOR SGRR"/>
    <property type="match status" value="1"/>
</dbReference>
<dbReference type="Proteomes" id="UP000572072">
    <property type="component" value="Unassembled WGS sequence"/>
</dbReference>
<dbReference type="EMBL" id="VTYN01000024">
    <property type="protein sequence ID" value="NOH50109.1"/>
    <property type="molecule type" value="Genomic_DNA"/>
</dbReference>
<dbReference type="Pfam" id="PF12793">
    <property type="entry name" value="SgrR_N"/>
    <property type="match status" value="1"/>
</dbReference>
<reference evidence="4 5" key="1">
    <citation type="submission" date="2019-08" db="EMBL/GenBank/DDBJ databases">
        <title>Draft genome sequencing and comparative genomics of hatchery-associated Vibrios.</title>
        <authorList>
            <person name="Kehlet-Delgado H."/>
            <person name="Mueller R.S."/>
        </authorList>
    </citation>
    <scope>NUCLEOTIDE SEQUENCE [LARGE SCALE GENOMIC DNA]</scope>
    <source>
        <strain evidence="4 5">00-78-3</strain>
    </source>
</reference>
<gene>
    <name evidence="4" type="ORF">F0262_18880</name>
</gene>
<feature type="domain" description="Transcriptional regulator SgrR N-terminal HTH" evidence="3">
    <location>
        <begin position="17"/>
        <end position="107"/>
    </location>
</feature>